<dbReference type="SUPFAM" id="SSF52833">
    <property type="entry name" value="Thioredoxin-like"/>
    <property type="match status" value="1"/>
</dbReference>
<protein>
    <recommendedName>
        <fullName evidence="1">2-hydroxychromene-2-carboxylate isomerase</fullName>
        <ecNumber evidence="1">5.99.1.4</ecNumber>
    </recommendedName>
</protein>
<dbReference type="EC" id="5.99.1.4" evidence="1"/>
<gene>
    <name evidence="3" type="ORF">EYC87_16790</name>
</gene>
<comment type="similarity">
    <text evidence="1">Belongs to the GST superfamily. NadH family.</text>
</comment>
<keyword evidence="4" id="KW-1185">Reference proteome</keyword>
<dbReference type="RefSeq" id="WP_279253887.1">
    <property type="nucleotide sequence ID" value="NZ_SHNP01000006.1"/>
</dbReference>
<dbReference type="GO" id="GO:0016853">
    <property type="term" value="F:isomerase activity"/>
    <property type="evidence" value="ECO:0007669"/>
    <property type="project" value="UniProtKB-KW"/>
</dbReference>
<evidence type="ECO:0000313" key="3">
    <source>
        <dbReference type="EMBL" id="MCX2975240.1"/>
    </source>
</evidence>
<dbReference type="Proteomes" id="UP001143307">
    <property type="component" value="Unassembled WGS sequence"/>
</dbReference>
<dbReference type="CDD" id="cd03022">
    <property type="entry name" value="DsbA_HCCA_Iso"/>
    <property type="match status" value="1"/>
</dbReference>
<organism evidence="3 4">
    <name type="scientific">Candidatus Seongchinamella marina</name>
    <dbReference type="NCBI Taxonomy" id="2518990"/>
    <lineage>
        <taxon>Bacteria</taxon>
        <taxon>Pseudomonadati</taxon>
        <taxon>Pseudomonadota</taxon>
        <taxon>Gammaproteobacteria</taxon>
        <taxon>Cellvibrionales</taxon>
        <taxon>Halieaceae</taxon>
        <taxon>Seongchinamella</taxon>
    </lineage>
</organism>
<dbReference type="PANTHER" id="PTHR42943">
    <property type="entry name" value="GLUTATHIONE S-TRANSFERASE KAPPA"/>
    <property type="match status" value="1"/>
</dbReference>
<evidence type="ECO:0000259" key="2">
    <source>
        <dbReference type="Pfam" id="PF01323"/>
    </source>
</evidence>
<dbReference type="InterPro" id="IPR051924">
    <property type="entry name" value="GST_Kappa/NadH"/>
</dbReference>
<dbReference type="InterPro" id="IPR044087">
    <property type="entry name" value="NahD-like"/>
</dbReference>
<dbReference type="Gene3D" id="3.40.30.10">
    <property type="entry name" value="Glutaredoxin"/>
    <property type="match status" value="1"/>
</dbReference>
<feature type="domain" description="DSBA-like thioredoxin" evidence="2">
    <location>
        <begin position="5"/>
        <end position="194"/>
    </location>
</feature>
<dbReference type="PANTHER" id="PTHR42943:SF2">
    <property type="entry name" value="GLUTATHIONE S-TRANSFERASE KAPPA 1"/>
    <property type="match status" value="1"/>
</dbReference>
<comment type="caution">
    <text evidence="3">The sequence shown here is derived from an EMBL/GenBank/DDBJ whole genome shotgun (WGS) entry which is preliminary data.</text>
</comment>
<evidence type="ECO:0000313" key="4">
    <source>
        <dbReference type="Proteomes" id="UP001143307"/>
    </source>
</evidence>
<dbReference type="InterPro" id="IPR001853">
    <property type="entry name" value="DSBA-like_thioredoxin_dom"/>
</dbReference>
<dbReference type="InterPro" id="IPR014440">
    <property type="entry name" value="HCCAis_GSTk"/>
</dbReference>
<comment type="catalytic activity">
    <reaction evidence="1">
        <text>2-hydroxychromene-2-carboxylate = (3E)-4-(2-hydroxyphenyl)-2-oxobut-3-enoate</text>
        <dbReference type="Rhea" id="RHEA:27401"/>
        <dbReference type="ChEBI" id="CHEBI:59350"/>
        <dbReference type="ChEBI" id="CHEBI:59353"/>
        <dbReference type="EC" id="5.99.1.4"/>
    </reaction>
</comment>
<dbReference type="PIRSF" id="PIRSF006386">
    <property type="entry name" value="HCCAis_GSTk"/>
    <property type="match status" value="1"/>
</dbReference>
<keyword evidence="1 3" id="KW-0413">Isomerase</keyword>
<dbReference type="InterPro" id="IPR036249">
    <property type="entry name" value="Thioredoxin-like_sf"/>
</dbReference>
<name>A0ABT3SZ91_9GAMM</name>
<reference evidence="3" key="1">
    <citation type="submission" date="2019-02" db="EMBL/GenBank/DDBJ databases">
        <authorList>
            <person name="Li S.-H."/>
        </authorList>
    </citation>
    <scope>NUCLEOTIDE SEQUENCE</scope>
    <source>
        <strain evidence="3">IMCC8485</strain>
    </source>
</reference>
<evidence type="ECO:0000256" key="1">
    <source>
        <dbReference type="PIRNR" id="PIRNR006386"/>
    </source>
</evidence>
<dbReference type="EMBL" id="SHNP01000006">
    <property type="protein sequence ID" value="MCX2975240.1"/>
    <property type="molecule type" value="Genomic_DNA"/>
</dbReference>
<dbReference type="Pfam" id="PF01323">
    <property type="entry name" value="DSBA"/>
    <property type="match status" value="1"/>
</dbReference>
<proteinExistence type="inferred from homology"/>
<accession>A0ABT3SZ91</accession>
<sequence>MTKHIEFYFDFGSPTAYLAYCRLGQLAKQHGLAIQYRPMLLGGVFKGAANTSPITVPAKGKYMLEQDLPRFARRYDVPLNFNPHFPINTLNLMRGVIAAEQLDCLEAYLQAIFKAVWINSKNMGEIETVTKVLTEAGLDAQGIINSSQTPEVKAELISNTEAAVARGVFGAPTMFMDDAMYFGQDRLDFIEEALGN</sequence>